<dbReference type="GO" id="GO:0016491">
    <property type="term" value="F:oxidoreductase activity"/>
    <property type="evidence" value="ECO:0007669"/>
    <property type="project" value="UniProtKB-KW"/>
</dbReference>
<dbReference type="Pfam" id="PF01494">
    <property type="entry name" value="FAD_binding_3"/>
    <property type="match status" value="1"/>
</dbReference>
<evidence type="ECO:0000313" key="8">
    <source>
        <dbReference type="Proteomes" id="UP000191691"/>
    </source>
</evidence>
<evidence type="ECO:0000256" key="3">
    <source>
        <dbReference type="ARBA" id="ARBA00022827"/>
    </source>
</evidence>
<keyword evidence="3" id="KW-0274">FAD</keyword>
<dbReference type="PANTHER" id="PTHR43747:SF5">
    <property type="entry name" value="FAD-BINDING DOMAIN-CONTAINING PROTEIN"/>
    <property type="match status" value="1"/>
</dbReference>
<dbReference type="GO" id="GO:0071949">
    <property type="term" value="F:FAD binding"/>
    <property type="evidence" value="ECO:0007669"/>
    <property type="project" value="InterPro"/>
</dbReference>
<evidence type="ECO:0000313" key="7">
    <source>
        <dbReference type="EMBL" id="OQE96412.1"/>
    </source>
</evidence>
<evidence type="ECO:0000256" key="2">
    <source>
        <dbReference type="ARBA" id="ARBA00022630"/>
    </source>
</evidence>
<dbReference type="SUPFAM" id="SSF51905">
    <property type="entry name" value="FAD/NAD(P)-binding domain"/>
    <property type="match status" value="1"/>
</dbReference>
<evidence type="ECO:0000256" key="5">
    <source>
        <dbReference type="SAM" id="MobiDB-lite"/>
    </source>
</evidence>
<dbReference type="Gene3D" id="3.50.50.60">
    <property type="entry name" value="FAD/NAD(P)-binding domain"/>
    <property type="match status" value="1"/>
</dbReference>
<feature type="domain" description="FAD-binding" evidence="6">
    <location>
        <begin position="7"/>
        <end position="366"/>
    </location>
</feature>
<dbReference type="InterPro" id="IPR002938">
    <property type="entry name" value="FAD-bd"/>
</dbReference>
<dbReference type="EMBL" id="MOOB01000001">
    <property type="protein sequence ID" value="OQE96412.1"/>
    <property type="molecule type" value="Genomic_DNA"/>
</dbReference>
<name>A0A1V6ZAD1_PENNA</name>
<dbReference type="AlphaFoldDB" id="A0A1V6ZAD1"/>
<protein>
    <recommendedName>
        <fullName evidence="6">FAD-binding domain-containing protein</fullName>
    </recommendedName>
</protein>
<dbReference type="PANTHER" id="PTHR43747">
    <property type="entry name" value="FAD-BINDING PROTEIN"/>
    <property type="match status" value="1"/>
</dbReference>
<dbReference type="OMA" id="PENSAWN"/>
<evidence type="ECO:0000256" key="1">
    <source>
        <dbReference type="ARBA" id="ARBA00005706"/>
    </source>
</evidence>
<evidence type="ECO:0000259" key="6">
    <source>
        <dbReference type="Pfam" id="PF01494"/>
    </source>
</evidence>
<organism evidence="7 8">
    <name type="scientific">Penicillium nalgiovense</name>
    <dbReference type="NCBI Taxonomy" id="60175"/>
    <lineage>
        <taxon>Eukaryota</taxon>
        <taxon>Fungi</taxon>
        <taxon>Dikarya</taxon>
        <taxon>Ascomycota</taxon>
        <taxon>Pezizomycotina</taxon>
        <taxon>Eurotiomycetes</taxon>
        <taxon>Eurotiomycetidae</taxon>
        <taxon>Eurotiales</taxon>
        <taxon>Aspergillaceae</taxon>
        <taxon>Penicillium</taxon>
    </lineage>
</organism>
<feature type="region of interest" description="Disordered" evidence="5">
    <location>
        <begin position="149"/>
        <end position="174"/>
    </location>
</feature>
<comment type="similarity">
    <text evidence="1">Belongs to the flavin-dependent halogenase family.</text>
</comment>
<gene>
    <name evidence="7" type="ORF">PENNAL_c0001G03334</name>
</gene>
<comment type="caution">
    <text evidence="7">The sequence shown here is derived from an EMBL/GenBank/DDBJ whole genome shotgun (WGS) entry which is preliminary data.</text>
</comment>
<proteinExistence type="inferred from homology"/>
<dbReference type="InterPro" id="IPR050816">
    <property type="entry name" value="Flavin-dep_Halogenase_NPB"/>
</dbReference>
<dbReference type="Proteomes" id="UP000191691">
    <property type="component" value="Unassembled WGS sequence"/>
</dbReference>
<keyword evidence="8" id="KW-1185">Reference proteome</keyword>
<accession>A0A1V6ZAD1</accession>
<dbReference type="InterPro" id="IPR036188">
    <property type="entry name" value="FAD/NAD-bd_sf"/>
</dbReference>
<dbReference type="PRINTS" id="PR00420">
    <property type="entry name" value="RNGMNOXGNASE"/>
</dbReference>
<dbReference type="STRING" id="60175.A0A1V6ZAD1"/>
<keyword evidence="4" id="KW-0560">Oxidoreductase</keyword>
<evidence type="ECO:0000256" key="4">
    <source>
        <dbReference type="ARBA" id="ARBA00023002"/>
    </source>
</evidence>
<feature type="compositionally biased region" description="Polar residues" evidence="5">
    <location>
        <begin position="149"/>
        <end position="158"/>
    </location>
</feature>
<sequence length="554" mass="60334">MSIPEQTSVLVVGGGPAGSYAAAVLAREGIDTVLLEADLFPRYHIGESMLPSMRHFLRFIDLDETFDKYGFVQKVEFHLHKAIKKGAAFKLNSFPEAYTDFVAAGGPDAYAWNVDRAEADNLMFQHAGKSGAKVFDGVKVTSIEFTPLDEQNGQTDSELPSPGRPVSASWARKDGTSGTTQFEYIIDASGRAGLVSTKYYKNRTYNQGLKNIASWGYWENAKIHAPGTQREGQPFFEALQDASGWVWTIPLHNNKTSVGVVMNQATATTKKKAMEDSSTKGFYIDTLKSTPETYDLIADAELVSDIKSASDWSYSASTYATPYIRIAGDAGCFIDPYFSSGVHLALASGLSAATTICAAKKGQITESAAADWHSNKVGTGYTRFLVVVMSALKQITKPEEPVIGDWDEKSFDRAFSMFKPIIQGSADVKSNLTSEEISQTIDFCMKAFHPAPKEQREAIFDKLASGSASASGSANPTLSEQTLSADEQRILTTMRARNAIRTEDLIHIDNFSVDVVDGMIPRLKRGELGLIDAATAHIKAPNADTKQSVSIFSY</sequence>
<reference evidence="8" key="1">
    <citation type="journal article" date="2017" name="Nat. Microbiol.">
        <title>Global analysis of biosynthetic gene clusters reveals vast potential of secondary metabolite production in Penicillium species.</title>
        <authorList>
            <person name="Nielsen J.C."/>
            <person name="Grijseels S."/>
            <person name="Prigent S."/>
            <person name="Ji B."/>
            <person name="Dainat J."/>
            <person name="Nielsen K.F."/>
            <person name="Frisvad J.C."/>
            <person name="Workman M."/>
            <person name="Nielsen J."/>
        </authorList>
    </citation>
    <scope>NUCLEOTIDE SEQUENCE [LARGE SCALE GENOMIC DNA]</scope>
    <source>
        <strain evidence="8">IBT 13039</strain>
    </source>
</reference>
<keyword evidence="2" id="KW-0285">Flavoprotein</keyword>